<comment type="pathway">
    <text evidence="2 11">Glycan biosynthesis; alginate biosynthesis.</text>
</comment>
<dbReference type="Proteomes" id="UP000323164">
    <property type="component" value="Unassembled WGS sequence"/>
</dbReference>
<proteinExistence type="inferred from homology"/>
<reference evidence="13 14" key="1">
    <citation type="submission" date="2019-08" db="EMBL/GenBank/DDBJ databases">
        <title>Draft genome sequence of Lysobacter sp. UKS-15.</title>
        <authorList>
            <person name="Im W.-T."/>
        </authorList>
    </citation>
    <scope>NUCLEOTIDE SEQUENCE [LARGE SCALE GENOMIC DNA]</scope>
    <source>
        <strain evidence="13 14">UKS-15</strain>
    </source>
</reference>
<evidence type="ECO:0000256" key="10">
    <source>
        <dbReference type="ARBA" id="ARBA00023315"/>
    </source>
</evidence>
<feature type="transmembrane region" description="Helical" evidence="12">
    <location>
        <begin position="72"/>
        <end position="91"/>
    </location>
</feature>
<evidence type="ECO:0000256" key="8">
    <source>
        <dbReference type="ARBA" id="ARBA00022989"/>
    </source>
</evidence>
<feature type="transmembrane region" description="Helical" evidence="12">
    <location>
        <begin position="6"/>
        <end position="23"/>
    </location>
</feature>
<evidence type="ECO:0000256" key="4">
    <source>
        <dbReference type="ARBA" id="ARBA00022475"/>
    </source>
</evidence>
<comment type="caution">
    <text evidence="13">The sequence shown here is derived from an EMBL/GenBank/DDBJ whole genome shotgun (WGS) entry which is preliminary data.</text>
</comment>
<dbReference type="PIRSF" id="PIRSF016636">
    <property type="entry name" value="AlgI_DltB"/>
    <property type="match status" value="1"/>
</dbReference>
<evidence type="ECO:0000256" key="6">
    <source>
        <dbReference type="ARBA" id="ARBA00022692"/>
    </source>
</evidence>
<dbReference type="InterPro" id="IPR004299">
    <property type="entry name" value="MBOAT_fam"/>
</dbReference>
<dbReference type="RefSeq" id="WP_149351778.1">
    <property type="nucleotide sequence ID" value="NZ_VTRV01000014.1"/>
</dbReference>
<dbReference type="InterPro" id="IPR028362">
    <property type="entry name" value="AlgI"/>
</dbReference>
<dbReference type="GO" id="GO:0042121">
    <property type="term" value="P:alginic acid biosynthetic process"/>
    <property type="evidence" value="ECO:0007669"/>
    <property type="project" value="UniProtKB-UniRule"/>
</dbReference>
<keyword evidence="9 11" id="KW-0472">Membrane</keyword>
<feature type="transmembrane region" description="Helical" evidence="12">
    <location>
        <begin position="35"/>
        <end position="60"/>
    </location>
</feature>
<feature type="transmembrane region" description="Helical" evidence="12">
    <location>
        <begin position="346"/>
        <end position="366"/>
    </location>
</feature>
<dbReference type="PANTHER" id="PTHR13285">
    <property type="entry name" value="ACYLTRANSFERASE"/>
    <property type="match status" value="1"/>
</dbReference>
<keyword evidence="14" id="KW-1185">Reference proteome</keyword>
<evidence type="ECO:0000256" key="2">
    <source>
        <dbReference type="ARBA" id="ARBA00005182"/>
    </source>
</evidence>
<keyword evidence="4 11" id="KW-1003">Cell membrane</keyword>
<dbReference type="InterPro" id="IPR051085">
    <property type="entry name" value="MB_O-acyltransferase"/>
</dbReference>
<dbReference type="EC" id="2.3.1.-" evidence="11"/>
<sequence>MVFSSVLFIVYFLPLFLLAYYGSGLRTAVLFTGSVLFYVWGEGAYVLLLLALIAINHVAAHRLNSAGRWARYWLIGTVALDLGVLALFKYSEFIAVNVNKVVQGALLPEHHFELPLGISFFTFQLVSYLVDASRGRVEPERKPLAFATYILMFPHLIAGPIVRYAAINDELRREGRHLRLALGVQYFIVGLCQKVLIANTVAPVADQAFSTAHGALTTGGAWLGLVAYTLQIYFDFCGYSNMAIGLAFMLGFTFPKNFDYPYSAVSLTDFWRRWHMSLSFWFRDYVYIPLGGNRGGSAKTLRNLLIVFFLTGLWHGAAWTFVAWGLFHGSFLLIERAGLGRVLQRLPRPVAPLYTMLVVMTGWVFFRAKTFTDATAYIHRLFHLRHSGPLPVDTVVLLSPEVGVALIAGVLLAFPIWPWIFDRLGAPRLSRSPRITEPRMDTLQVHAVPVFVLLLGFAVSCALLASSTLNPFLYFRF</sequence>
<dbReference type="GO" id="GO:0016746">
    <property type="term" value="F:acyltransferase activity"/>
    <property type="evidence" value="ECO:0007669"/>
    <property type="project" value="UniProtKB-KW"/>
</dbReference>
<feature type="transmembrane region" description="Helical" evidence="12">
    <location>
        <begin position="209"/>
        <end position="229"/>
    </location>
</feature>
<name>A0A5D8Z8S4_9GAMM</name>
<feature type="transmembrane region" description="Helical" evidence="12">
    <location>
        <begin position="178"/>
        <end position="197"/>
    </location>
</feature>
<keyword evidence="11" id="KW-0997">Cell inner membrane</keyword>
<organism evidence="13 14">
    <name type="scientific">Cognatilysobacter lacus</name>
    <dbReference type="NCBI Taxonomy" id="1643323"/>
    <lineage>
        <taxon>Bacteria</taxon>
        <taxon>Pseudomonadati</taxon>
        <taxon>Pseudomonadota</taxon>
        <taxon>Gammaproteobacteria</taxon>
        <taxon>Lysobacterales</taxon>
        <taxon>Lysobacteraceae</taxon>
        <taxon>Cognatilysobacter</taxon>
    </lineage>
</organism>
<evidence type="ECO:0000256" key="9">
    <source>
        <dbReference type="ARBA" id="ARBA00023136"/>
    </source>
</evidence>
<feature type="transmembrane region" description="Helical" evidence="12">
    <location>
        <begin position="442"/>
        <end position="465"/>
    </location>
</feature>
<dbReference type="GO" id="GO:0005886">
    <property type="term" value="C:plasma membrane"/>
    <property type="evidence" value="ECO:0007669"/>
    <property type="project" value="UniProtKB-SubCell"/>
</dbReference>
<gene>
    <name evidence="13" type="ORF">FW784_02480</name>
</gene>
<dbReference type="OrthoDB" id="139172at2"/>
<keyword evidence="8 12" id="KW-1133">Transmembrane helix</keyword>
<evidence type="ECO:0000256" key="5">
    <source>
        <dbReference type="ARBA" id="ARBA00022679"/>
    </source>
</evidence>
<dbReference type="PIRSF" id="PIRSF500217">
    <property type="entry name" value="AlgI"/>
    <property type="match status" value="1"/>
</dbReference>
<comment type="similarity">
    <text evidence="3 11">Belongs to the membrane-bound acyltransferase family.</text>
</comment>
<feature type="transmembrane region" description="Helical" evidence="12">
    <location>
        <begin position="402"/>
        <end position="421"/>
    </location>
</feature>
<evidence type="ECO:0000256" key="3">
    <source>
        <dbReference type="ARBA" id="ARBA00010323"/>
    </source>
</evidence>
<evidence type="ECO:0000256" key="1">
    <source>
        <dbReference type="ARBA" id="ARBA00004651"/>
    </source>
</evidence>
<protein>
    <recommendedName>
        <fullName evidence="11">Probable alginate O-acetylase</fullName>
        <ecNumber evidence="11">2.3.1.-</ecNumber>
    </recommendedName>
</protein>
<accession>A0A5D8Z8S4</accession>
<keyword evidence="5 11" id="KW-0808">Transferase</keyword>
<keyword evidence="10 11" id="KW-0012">Acyltransferase</keyword>
<comment type="subcellular location">
    <subcellularLocation>
        <location evidence="11">Cell inner membrane</location>
    </subcellularLocation>
    <subcellularLocation>
        <location evidence="1">Cell membrane</location>
        <topology evidence="1">Multi-pass membrane protein</topology>
    </subcellularLocation>
</comment>
<evidence type="ECO:0000313" key="14">
    <source>
        <dbReference type="Proteomes" id="UP000323164"/>
    </source>
</evidence>
<feature type="transmembrane region" description="Helical" evidence="12">
    <location>
        <begin position="146"/>
        <end position="166"/>
    </location>
</feature>
<evidence type="ECO:0000313" key="13">
    <source>
        <dbReference type="EMBL" id="TZF91229.1"/>
    </source>
</evidence>
<dbReference type="InterPro" id="IPR024194">
    <property type="entry name" value="Ac/AlaTfrase_AlgI/DltB"/>
</dbReference>
<evidence type="ECO:0000256" key="12">
    <source>
        <dbReference type="SAM" id="Phobius"/>
    </source>
</evidence>
<keyword evidence="6 11" id="KW-0812">Transmembrane</keyword>
<dbReference type="Pfam" id="PF03062">
    <property type="entry name" value="MBOAT"/>
    <property type="match status" value="1"/>
</dbReference>
<dbReference type="PANTHER" id="PTHR13285:SF23">
    <property type="entry name" value="TEICHOIC ACID D-ALANYLTRANSFERASE"/>
    <property type="match status" value="1"/>
</dbReference>
<dbReference type="AlphaFoldDB" id="A0A5D8Z8S4"/>
<keyword evidence="7 11" id="KW-0016">Alginate biosynthesis</keyword>
<dbReference type="EMBL" id="VTRV01000014">
    <property type="protein sequence ID" value="TZF91229.1"/>
    <property type="molecule type" value="Genomic_DNA"/>
</dbReference>
<dbReference type="UniPathway" id="UPA00286"/>
<feature type="transmembrane region" description="Helical" evidence="12">
    <location>
        <begin position="304"/>
        <end position="334"/>
    </location>
</feature>
<evidence type="ECO:0000256" key="11">
    <source>
        <dbReference type="PIRNR" id="PIRNR016636"/>
    </source>
</evidence>
<evidence type="ECO:0000256" key="7">
    <source>
        <dbReference type="ARBA" id="ARBA00022841"/>
    </source>
</evidence>